<keyword evidence="1 4" id="KW-0732">Signal</keyword>
<keyword evidence="3" id="KW-1134">Transmembrane beta strand</keyword>
<gene>
    <name evidence="6" type="ORF">MAF45_05005</name>
</gene>
<reference evidence="6 7" key="1">
    <citation type="submission" date="2022-02" db="EMBL/GenBank/DDBJ databases">
        <title>Mesosutterella porci, a novel member of the family Sutterellaceae from pig feces.</title>
        <authorList>
            <person name="Wylensek D."/>
            <person name="Clavel T."/>
        </authorList>
    </citation>
    <scope>NUCLEOTIDE SEQUENCE [LARGE SCALE GENOMIC DNA]</scope>
    <source>
        <strain evidence="7">oilRF-744-wt-GAM-9</strain>
    </source>
</reference>
<dbReference type="Proteomes" id="UP001297600">
    <property type="component" value="Unassembled WGS sequence"/>
</dbReference>
<accession>A0ABS9MQA2</accession>
<dbReference type="Gene3D" id="2.170.130.10">
    <property type="entry name" value="TonB-dependent receptor, plug domain"/>
    <property type="match status" value="1"/>
</dbReference>
<keyword evidence="3" id="KW-0812">Transmembrane</keyword>
<feature type="chain" id="PRO_5045758810" evidence="4">
    <location>
        <begin position="25"/>
        <end position="359"/>
    </location>
</feature>
<feature type="signal peptide" evidence="4">
    <location>
        <begin position="1"/>
        <end position="24"/>
    </location>
</feature>
<feature type="domain" description="TonB-dependent receptor plug" evidence="5">
    <location>
        <begin position="44"/>
        <end position="153"/>
    </location>
</feature>
<sequence length="359" mass="38619">MKLAPILAIAAPAIVLTPSFPARADVIELNDVIVTAAGHEQDTTEAPASSSVITQKELMTKPAADIGQAVGDIPGVDISQTKMGNNQISIRGFSPEYTLVLIDGRKQNTSDGMINNGFDAGGFYMPPVGAIDRIEVLRGPASVTYGTDAVGGVVNIITKKRYDKFSGSLSIERKQFFEDDTWGNQTGASAVLVIPLKKGVASLQLRGRYLNRDASEILTPAGKYATHSPSSGYTGNLGGRLDLTINESNDIYFDADYSRFEGGSMSTSAYSIKNVRTWEKANATHGVESSFELILKLNPEYFFVLDRDVLDNELIASTRAARQKKIIYLNAAAWYLSEGGVQSMNLMLDDVAGALGMKA</sequence>
<protein>
    <submittedName>
        <fullName evidence="6">TonB-dependent receptor plug domain-containing protein</fullName>
    </submittedName>
</protein>
<evidence type="ECO:0000256" key="4">
    <source>
        <dbReference type="SAM" id="SignalP"/>
    </source>
</evidence>
<dbReference type="SUPFAM" id="SSF56935">
    <property type="entry name" value="Porins"/>
    <property type="match status" value="1"/>
</dbReference>
<dbReference type="InterPro" id="IPR039426">
    <property type="entry name" value="TonB-dep_rcpt-like"/>
</dbReference>
<evidence type="ECO:0000313" key="7">
    <source>
        <dbReference type="Proteomes" id="UP001297600"/>
    </source>
</evidence>
<evidence type="ECO:0000256" key="2">
    <source>
        <dbReference type="ARBA" id="ARBA00023170"/>
    </source>
</evidence>
<keyword evidence="2 6" id="KW-0675">Receptor</keyword>
<dbReference type="InterPro" id="IPR037066">
    <property type="entry name" value="Plug_dom_sf"/>
</dbReference>
<keyword evidence="3" id="KW-0813">Transport</keyword>
<organism evidence="6 7">
    <name type="scientific">Mesosutterella porci</name>
    <dbReference type="NCBI Taxonomy" id="2915351"/>
    <lineage>
        <taxon>Bacteria</taxon>
        <taxon>Pseudomonadati</taxon>
        <taxon>Pseudomonadota</taxon>
        <taxon>Betaproteobacteria</taxon>
        <taxon>Burkholderiales</taxon>
        <taxon>Sutterellaceae</taxon>
        <taxon>Mesosutterella</taxon>
    </lineage>
</organism>
<dbReference type="PROSITE" id="PS52016">
    <property type="entry name" value="TONB_DEPENDENT_REC_3"/>
    <property type="match status" value="1"/>
</dbReference>
<comment type="subcellular location">
    <subcellularLocation>
        <location evidence="3">Cell outer membrane</location>
        <topology evidence="3">Multi-pass membrane protein</topology>
    </subcellularLocation>
</comment>
<comment type="similarity">
    <text evidence="3">Belongs to the TonB-dependent receptor family.</text>
</comment>
<comment type="caution">
    <text evidence="6">The sequence shown here is derived from an EMBL/GenBank/DDBJ whole genome shotgun (WGS) entry which is preliminary data.</text>
</comment>
<evidence type="ECO:0000259" key="5">
    <source>
        <dbReference type="Pfam" id="PF07715"/>
    </source>
</evidence>
<dbReference type="RefSeq" id="WP_237978460.1">
    <property type="nucleotide sequence ID" value="NZ_JAKNCT010000005.1"/>
</dbReference>
<keyword evidence="3" id="KW-0472">Membrane</keyword>
<dbReference type="SUPFAM" id="SSF53807">
    <property type="entry name" value="Helical backbone' metal receptor"/>
    <property type="match status" value="1"/>
</dbReference>
<dbReference type="PANTHER" id="PTHR30069">
    <property type="entry name" value="TONB-DEPENDENT OUTER MEMBRANE RECEPTOR"/>
    <property type="match status" value="1"/>
</dbReference>
<dbReference type="EMBL" id="JAKNCT010000005">
    <property type="protein sequence ID" value="MCG5030804.1"/>
    <property type="molecule type" value="Genomic_DNA"/>
</dbReference>
<keyword evidence="3" id="KW-0998">Cell outer membrane</keyword>
<dbReference type="Gene3D" id="3.40.50.1980">
    <property type="entry name" value="Nitrogenase molybdenum iron protein domain"/>
    <property type="match status" value="1"/>
</dbReference>
<dbReference type="Pfam" id="PF07715">
    <property type="entry name" value="Plug"/>
    <property type="match status" value="1"/>
</dbReference>
<keyword evidence="7" id="KW-1185">Reference proteome</keyword>
<evidence type="ECO:0000313" key="6">
    <source>
        <dbReference type="EMBL" id="MCG5030804.1"/>
    </source>
</evidence>
<proteinExistence type="inferred from homology"/>
<dbReference type="PANTHER" id="PTHR30069:SF29">
    <property type="entry name" value="HEMOGLOBIN AND HEMOGLOBIN-HAPTOGLOBIN-BINDING PROTEIN 1-RELATED"/>
    <property type="match status" value="1"/>
</dbReference>
<evidence type="ECO:0000256" key="3">
    <source>
        <dbReference type="PROSITE-ProRule" id="PRU01360"/>
    </source>
</evidence>
<evidence type="ECO:0000256" key="1">
    <source>
        <dbReference type="ARBA" id="ARBA00022729"/>
    </source>
</evidence>
<name>A0ABS9MQA2_9BURK</name>
<dbReference type="InterPro" id="IPR012910">
    <property type="entry name" value="Plug_dom"/>
</dbReference>